<feature type="region of interest" description="Disordered" evidence="1">
    <location>
        <begin position="1"/>
        <end position="31"/>
    </location>
</feature>
<accession>A0A382ZF85</accession>
<name>A0A382ZF85_9ZZZZ</name>
<organism evidence="2">
    <name type="scientific">marine metagenome</name>
    <dbReference type="NCBI Taxonomy" id="408172"/>
    <lineage>
        <taxon>unclassified sequences</taxon>
        <taxon>metagenomes</taxon>
        <taxon>ecological metagenomes</taxon>
    </lineage>
</organism>
<evidence type="ECO:0000313" key="2">
    <source>
        <dbReference type="EMBL" id="SVD94132.1"/>
    </source>
</evidence>
<protein>
    <submittedName>
        <fullName evidence="2">Uncharacterized protein</fullName>
    </submittedName>
</protein>
<feature type="compositionally biased region" description="Polar residues" evidence="1">
    <location>
        <begin position="18"/>
        <end position="31"/>
    </location>
</feature>
<reference evidence="2" key="1">
    <citation type="submission" date="2018-05" db="EMBL/GenBank/DDBJ databases">
        <authorList>
            <person name="Lanie J.A."/>
            <person name="Ng W.-L."/>
            <person name="Kazmierczak K.M."/>
            <person name="Andrzejewski T.M."/>
            <person name="Davidsen T.M."/>
            <person name="Wayne K.J."/>
            <person name="Tettelin H."/>
            <person name="Glass J.I."/>
            <person name="Rusch D."/>
            <person name="Podicherti R."/>
            <person name="Tsui H.-C.T."/>
            <person name="Winkler M.E."/>
        </authorList>
    </citation>
    <scope>NUCLEOTIDE SEQUENCE</scope>
</reference>
<sequence length="31" mass="3308">MNRIAEDGTPKLREGSTSRDLNSISCLTANG</sequence>
<proteinExistence type="predicted"/>
<dbReference type="EMBL" id="UINC01183389">
    <property type="protein sequence ID" value="SVD94132.1"/>
    <property type="molecule type" value="Genomic_DNA"/>
</dbReference>
<evidence type="ECO:0000256" key="1">
    <source>
        <dbReference type="SAM" id="MobiDB-lite"/>
    </source>
</evidence>
<feature type="compositionally biased region" description="Basic and acidic residues" evidence="1">
    <location>
        <begin position="1"/>
        <end position="17"/>
    </location>
</feature>
<gene>
    <name evidence="2" type="ORF">METZ01_LOCUS446986</name>
</gene>
<dbReference type="AlphaFoldDB" id="A0A382ZF85"/>